<dbReference type="EnsemblMetazoa" id="HelroT189609">
    <property type="protein sequence ID" value="HelroP189609"/>
    <property type="gene ID" value="HelroG189609"/>
</dbReference>
<dbReference type="InterPro" id="IPR051342">
    <property type="entry name" value="PDZ_scaffold"/>
</dbReference>
<dbReference type="SMART" id="SM00228">
    <property type="entry name" value="PDZ"/>
    <property type="match status" value="1"/>
</dbReference>
<dbReference type="OrthoDB" id="6022242at2759"/>
<evidence type="ECO:0000313" key="3">
    <source>
        <dbReference type="EMBL" id="ESN92762.1"/>
    </source>
</evidence>
<feature type="domain" description="PDZ" evidence="2">
    <location>
        <begin position="203"/>
        <end position="318"/>
    </location>
</feature>
<dbReference type="InParanoid" id="T1FR72"/>
<dbReference type="InterPro" id="IPR036892">
    <property type="entry name" value="L27_dom_sf"/>
</dbReference>
<dbReference type="STRING" id="6412.T1FR72"/>
<organism evidence="4 5">
    <name type="scientific">Helobdella robusta</name>
    <name type="common">Californian leech</name>
    <dbReference type="NCBI Taxonomy" id="6412"/>
    <lineage>
        <taxon>Eukaryota</taxon>
        <taxon>Metazoa</taxon>
        <taxon>Spiralia</taxon>
        <taxon>Lophotrochozoa</taxon>
        <taxon>Annelida</taxon>
        <taxon>Clitellata</taxon>
        <taxon>Hirudinea</taxon>
        <taxon>Rhynchobdellida</taxon>
        <taxon>Glossiphoniidae</taxon>
        <taxon>Helobdella</taxon>
    </lineage>
</organism>
<feature type="region of interest" description="Disordered" evidence="1">
    <location>
        <begin position="127"/>
        <end position="163"/>
    </location>
</feature>
<reference evidence="5" key="1">
    <citation type="submission" date="2012-12" db="EMBL/GenBank/DDBJ databases">
        <authorList>
            <person name="Hellsten U."/>
            <person name="Grimwood J."/>
            <person name="Chapman J.A."/>
            <person name="Shapiro H."/>
            <person name="Aerts A."/>
            <person name="Otillar R.P."/>
            <person name="Terry A.Y."/>
            <person name="Boore J.L."/>
            <person name="Simakov O."/>
            <person name="Marletaz F."/>
            <person name="Cho S.-J."/>
            <person name="Edsinger-Gonzales E."/>
            <person name="Havlak P."/>
            <person name="Kuo D.-H."/>
            <person name="Larsson T."/>
            <person name="Lv J."/>
            <person name="Arendt D."/>
            <person name="Savage R."/>
            <person name="Osoegawa K."/>
            <person name="de Jong P."/>
            <person name="Lindberg D.R."/>
            <person name="Seaver E.C."/>
            <person name="Weisblat D.A."/>
            <person name="Putnam N.H."/>
            <person name="Grigoriev I.V."/>
            <person name="Rokhsar D.S."/>
        </authorList>
    </citation>
    <scope>NUCLEOTIDE SEQUENCE</scope>
</reference>
<protein>
    <recommendedName>
        <fullName evidence="2">PDZ domain-containing protein</fullName>
    </recommendedName>
</protein>
<dbReference type="Gene3D" id="2.30.42.10">
    <property type="match status" value="2"/>
</dbReference>
<reference evidence="4" key="3">
    <citation type="submission" date="2015-06" db="UniProtKB">
        <authorList>
            <consortium name="EnsemblMetazoa"/>
        </authorList>
    </citation>
    <scope>IDENTIFICATION</scope>
</reference>
<dbReference type="Gene3D" id="1.10.287.650">
    <property type="entry name" value="L27 domain"/>
    <property type="match status" value="1"/>
</dbReference>
<dbReference type="GeneID" id="20211319"/>
<evidence type="ECO:0000256" key="1">
    <source>
        <dbReference type="SAM" id="MobiDB-lite"/>
    </source>
</evidence>
<evidence type="ECO:0000313" key="4">
    <source>
        <dbReference type="EnsemblMetazoa" id="HelroP189609"/>
    </source>
</evidence>
<dbReference type="CTD" id="20211319"/>
<dbReference type="SUPFAM" id="SSF101288">
    <property type="entry name" value="L27 domain"/>
    <property type="match status" value="1"/>
</dbReference>
<dbReference type="Proteomes" id="UP000015101">
    <property type="component" value="Unassembled WGS sequence"/>
</dbReference>
<dbReference type="AlphaFoldDB" id="T1FR72"/>
<dbReference type="SUPFAM" id="SSF50156">
    <property type="entry name" value="PDZ domain-like"/>
    <property type="match status" value="2"/>
</dbReference>
<reference evidence="3 5" key="2">
    <citation type="journal article" date="2013" name="Nature">
        <title>Insights into bilaterian evolution from three spiralian genomes.</title>
        <authorList>
            <person name="Simakov O."/>
            <person name="Marletaz F."/>
            <person name="Cho S.J."/>
            <person name="Edsinger-Gonzales E."/>
            <person name="Havlak P."/>
            <person name="Hellsten U."/>
            <person name="Kuo D.H."/>
            <person name="Larsson T."/>
            <person name="Lv J."/>
            <person name="Arendt D."/>
            <person name="Savage R."/>
            <person name="Osoegawa K."/>
            <person name="de Jong P."/>
            <person name="Grimwood J."/>
            <person name="Chapman J.A."/>
            <person name="Shapiro H."/>
            <person name="Aerts A."/>
            <person name="Otillar R.P."/>
            <person name="Terry A.Y."/>
            <person name="Boore J.L."/>
            <person name="Grigoriev I.V."/>
            <person name="Lindberg D.R."/>
            <person name="Seaver E.C."/>
            <person name="Weisblat D.A."/>
            <person name="Putnam N.H."/>
            <person name="Rokhsar D.S."/>
        </authorList>
    </citation>
    <scope>NUCLEOTIDE SEQUENCE</scope>
</reference>
<dbReference type="InterPro" id="IPR001478">
    <property type="entry name" value="PDZ"/>
</dbReference>
<dbReference type="KEGG" id="hro:HELRODRAFT_189609"/>
<keyword evidence="5" id="KW-1185">Reference proteome</keyword>
<dbReference type="eggNOG" id="KOG3528">
    <property type="taxonomic scope" value="Eukaryota"/>
</dbReference>
<dbReference type="EMBL" id="AMQM01001865">
    <property type="status" value="NOT_ANNOTATED_CDS"/>
    <property type="molecule type" value="Genomic_DNA"/>
</dbReference>
<feature type="compositionally biased region" description="Low complexity" evidence="1">
    <location>
        <begin position="127"/>
        <end position="151"/>
    </location>
</feature>
<dbReference type="RefSeq" id="XP_009029063.1">
    <property type="nucleotide sequence ID" value="XM_009030815.1"/>
</dbReference>
<name>T1FR72_HELRO</name>
<feature type="domain" description="PDZ" evidence="2">
    <location>
        <begin position="399"/>
        <end position="451"/>
    </location>
</feature>
<evidence type="ECO:0000259" key="2">
    <source>
        <dbReference type="PROSITE" id="PS50106"/>
    </source>
</evidence>
<proteinExistence type="predicted"/>
<sequence>MIWKSKKESGLLVLITTEAVCTLLRRLDEKLDKDRHSVLKKNFSSLRCLIESPLFQQLAHVQHSLQRLSNLSRSRELGEHDFDIETGTGELRVIRNGRLKETCRSEDKTYKLLEHRKSNIADQIYQQQNEQQNQLQRQTSSSPNDNINIKNNSDDNIIKNSNSDNNNISNNISSNTSSTTINTFLTNTTDDTTTANEWVEIEVINLINDGSGLGFGIIRKPNNNSNSTNNNSSKKAGGAYIKSIISGSVAEKMMPFFEFPQIIFSAGLIVSLNKAKLRSGDHILKIDDIVVKDFRINKVAEVLRETGIYVQLVVCRPTSKSQEESDWPIIIVPTNQIDGVLSILSVNEEEDDVVNCLARDDDDEFNKGVNDDDVQQMRHQPSHQQQQQQLQQQQIEIYEVELMKSHEGLGMSMEGFFSNKDGTTNIVVSGVKEGSVVDMDGRIRKGDRILEKLSYIFKFILPSVLIIRT</sequence>
<dbReference type="PANTHER" id="PTHR19964:SF92">
    <property type="entry name" value="PATJ HOMOLOG"/>
    <property type="match status" value="1"/>
</dbReference>
<gene>
    <name evidence="4" type="primary">20211319</name>
    <name evidence="3" type="ORF">HELRODRAFT_189609</name>
</gene>
<accession>T1FR72</accession>
<evidence type="ECO:0000313" key="5">
    <source>
        <dbReference type="Proteomes" id="UP000015101"/>
    </source>
</evidence>
<dbReference type="PANTHER" id="PTHR19964">
    <property type="entry name" value="MULTIPLE PDZ DOMAIN PROTEIN"/>
    <property type="match status" value="1"/>
</dbReference>
<dbReference type="InterPro" id="IPR036034">
    <property type="entry name" value="PDZ_sf"/>
</dbReference>
<dbReference type="HOGENOM" id="CLU_583010_0_0_1"/>
<dbReference type="EMBL" id="KB097639">
    <property type="protein sequence ID" value="ESN92762.1"/>
    <property type="molecule type" value="Genomic_DNA"/>
</dbReference>
<dbReference type="PROSITE" id="PS50106">
    <property type="entry name" value="PDZ"/>
    <property type="match status" value="2"/>
</dbReference>